<keyword evidence="2" id="KW-0805">Transcription regulation</keyword>
<dbReference type="CDD" id="cd00067">
    <property type="entry name" value="GAL4"/>
    <property type="match status" value="1"/>
</dbReference>
<accession>A0ABR4KJZ6</accession>
<evidence type="ECO:0000256" key="3">
    <source>
        <dbReference type="ARBA" id="ARBA00023125"/>
    </source>
</evidence>
<dbReference type="GeneID" id="98164526"/>
<evidence type="ECO:0000256" key="6">
    <source>
        <dbReference type="SAM" id="MobiDB-lite"/>
    </source>
</evidence>
<feature type="region of interest" description="Disordered" evidence="6">
    <location>
        <begin position="351"/>
        <end position="388"/>
    </location>
</feature>
<evidence type="ECO:0000256" key="1">
    <source>
        <dbReference type="ARBA" id="ARBA00004123"/>
    </source>
</evidence>
<dbReference type="EMBL" id="JBFXLR010000015">
    <property type="protein sequence ID" value="KAL2852586.1"/>
    <property type="molecule type" value="Genomic_DNA"/>
</dbReference>
<evidence type="ECO:0000259" key="7">
    <source>
        <dbReference type="PROSITE" id="PS50048"/>
    </source>
</evidence>
<keyword evidence="5" id="KW-0539">Nucleus</keyword>
<keyword evidence="4" id="KW-0804">Transcription</keyword>
<sequence length="563" mass="62844">MVQRNAPQPRLIQGPQCWACRERRVRCGSETPGCAKCAAKGIDCPGFGATRPLRWREPKVPKTFKARKADTVYSIPDLPLEVGFCLRTGDTLDGAIANEVTYYNDRVTPDLVVTDTSSNPFRWSLKVTAIAPSYLSYAHAAISVFHRIVQRRCTVPSGTRGAPMELTALSDPEGATFYRYYVSALKKVNEELSKTTKKLNITILAGIMMLLFSQLQQAAYGQWRVHLEGLKRLLRHYGGMERLLEQYLDTGFLVSNVLIIDTMSTTTAPVRTLTADTLSWQMAYLRILPQLDYDVIPTPTPIPPHLLKVVIMINLARATASQAQGNEDETDPRGSGFTLSQILAELDIIPAPDSESDAPNDTDIKSTISSVNPNDEPPKPPTKDSNKTLFTTAYRSAITLYAVESYLSLSTETASISLSLTQILDLALIPETTRAIKNTAYESLMFSIRALFERRNDDIDTHIKTETPGEKGNEDTDAYWKFIFWPLAIAGVQCATERRSRDDYEYICGRLYEMTAVLGTLCMRDAAVFIQRLWGDCEEMRVRGGGGGMTWDEIFRDAPLFLL</sequence>
<dbReference type="Pfam" id="PF00172">
    <property type="entry name" value="Zn_clus"/>
    <property type="match status" value="1"/>
</dbReference>
<dbReference type="PANTHER" id="PTHR37534:SF48">
    <property type="entry name" value="FINGER DOMAIN PROTEIN, PUTATIVE-RELATED"/>
    <property type="match status" value="1"/>
</dbReference>
<dbReference type="InterPro" id="IPR036864">
    <property type="entry name" value="Zn2-C6_fun-type_DNA-bd_sf"/>
</dbReference>
<evidence type="ECO:0000313" key="9">
    <source>
        <dbReference type="Proteomes" id="UP001610444"/>
    </source>
</evidence>
<evidence type="ECO:0000313" key="8">
    <source>
        <dbReference type="EMBL" id="KAL2852586.1"/>
    </source>
</evidence>
<comment type="caution">
    <text evidence="8">The sequence shown here is derived from an EMBL/GenBank/DDBJ whole genome shotgun (WGS) entry which is preliminary data.</text>
</comment>
<dbReference type="Pfam" id="PF11951">
    <property type="entry name" value="Fungal_trans_2"/>
    <property type="match status" value="1"/>
</dbReference>
<evidence type="ECO:0000256" key="5">
    <source>
        <dbReference type="ARBA" id="ARBA00023242"/>
    </source>
</evidence>
<dbReference type="Proteomes" id="UP001610444">
    <property type="component" value="Unassembled WGS sequence"/>
</dbReference>
<evidence type="ECO:0000256" key="2">
    <source>
        <dbReference type="ARBA" id="ARBA00023015"/>
    </source>
</evidence>
<name>A0ABR4KJZ6_9EURO</name>
<evidence type="ECO:0000256" key="4">
    <source>
        <dbReference type="ARBA" id="ARBA00023163"/>
    </source>
</evidence>
<keyword evidence="9" id="KW-1185">Reference proteome</keyword>
<proteinExistence type="predicted"/>
<dbReference type="PROSITE" id="PS50048">
    <property type="entry name" value="ZN2_CY6_FUNGAL_2"/>
    <property type="match status" value="1"/>
</dbReference>
<dbReference type="PANTHER" id="PTHR37534">
    <property type="entry name" value="TRANSCRIPTIONAL ACTIVATOR PROTEIN UGA3"/>
    <property type="match status" value="1"/>
</dbReference>
<dbReference type="InterPro" id="IPR021858">
    <property type="entry name" value="Fun_TF"/>
</dbReference>
<dbReference type="InterPro" id="IPR001138">
    <property type="entry name" value="Zn2Cys6_DnaBD"/>
</dbReference>
<protein>
    <submittedName>
        <fullName evidence="8">Fungal-specific transcription factor domain-containing protein</fullName>
    </submittedName>
</protein>
<organism evidence="8 9">
    <name type="scientific">Aspergillus pseudodeflectus</name>
    <dbReference type="NCBI Taxonomy" id="176178"/>
    <lineage>
        <taxon>Eukaryota</taxon>
        <taxon>Fungi</taxon>
        <taxon>Dikarya</taxon>
        <taxon>Ascomycota</taxon>
        <taxon>Pezizomycotina</taxon>
        <taxon>Eurotiomycetes</taxon>
        <taxon>Eurotiomycetidae</taxon>
        <taxon>Eurotiales</taxon>
        <taxon>Aspergillaceae</taxon>
        <taxon>Aspergillus</taxon>
        <taxon>Aspergillus subgen. Nidulantes</taxon>
    </lineage>
</organism>
<dbReference type="RefSeq" id="XP_070900408.1">
    <property type="nucleotide sequence ID" value="XM_071049362.1"/>
</dbReference>
<dbReference type="Gene3D" id="4.10.240.10">
    <property type="entry name" value="Zn(2)-C6 fungal-type DNA-binding domain"/>
    <property type="match status" value="1"/>
</dbReference>
<comment type="subcellular location">
    <subcellularLocation>
        <location evidence="1">Nucleus</location>
    </subcellularLocation>
</comment>
<feature type="domain" description="Zn(2)-C6 fungal-type" evidence="7">
    <location>
        <begin position="16"/>
        <end position="44"/>
    </location>
</feature>
<gene>
    <name evidence="8" type="ORF">BJX68DRAFT_54092</name>
</gene>
<feature type="compositionally biased region" description="Basic and acidic residues" evidence="6">
    <location>
        <begin position="376"/>
        <end position="386"/>
    </location>
</feature>
<dbReference type="SUPFAM" id="SSF57701">
    <property type="entry name" value="Zn2/Cys6 DNA-binding domain"/>
    <property type="match status" value="1"/>
</dbReference>
<keyword evidence="3" id="KW-0238">DNA-binding</keyword>
<reference evidence="8 9" key="1">
    <citation type="submission" date="2024-07" db="EMBL/GenBank/DDBJ databases">
        <title>Section-level genome sequencing and comparative genomics of Aspergillus sections Usti and Cavernicolus.</title>
        <authorList>
            <consortium name="Lawrence Berkeley National Laboratory"/>
            <person name="Nybo J.L."/>
            <person name="Vesth T.C."/>
            <person name="Theobald S."/>
            <person name="Frisvad J.C."/>
            <person name="Larsen T.O."/>
            <person name="Kjaerboelling I."/>
            <person name="Rothschild-Mancinelli K."/>
            <person name="Lyhne E.K."/>
            <person name="Kogle M.E."/>
            <person name="Barry K."/>
            <person name="Clum A."/>
            <person name="Na H."/>
            <person name="Ledsgaard L."/>
            <person name="Lin J."/>
            <person name="Lipzen A."/>
            <person name="Kuo A."/>
            <person name="Riley R."/>
            <person name="Mondo S."/>
            <person name="LaButti K."/>
            <person name="Haridas S."/>
            <person name="Pangalinan J."/>
            <person name="Salamov A.A."/>
            <person name="Simmons B.A."/>
            <person name="Magnuson J.K."/>
            <person name="Chen J."/>
            <person name="Drula E."/>
            <person name="Henrissat B."/>
            <person name="Wiebenga A."/>
            <person name="Lubbers R.J."/>
            <person name="Gomes A.C."/>
            <person name="Macurrencykelacurrency M.R."/>
            <person name="Stajich J."/>
            <person name="Grigoriev I.V."/>
            <person name="Mortensen U.H."/>
            <person name="De vries R.P."/>
            <person name="Baker S.E."/>
            <person name="Andersen M.R."/>
        </authorList>
    </citation>
    <scope>NUCLEOTIDE SEQUENCE [LARGE SCALE GENOMIC DNA]</scope>
    <source>
        <strain evidence="8 9">CBS 756.74</strain>
    </source>
</reference>